<accession>A0A0P0X515</accession>
<reference evidence="2 3" key="2">
    <citation type="journal article" date="2013" name="Plant Cell Physiol.">
        <title>Rice Annotation Project Database (RAP-DB): an integrative and interactive database for rice genomics.</title>
        <authorList>
            <person name="Sakai H."/>
            <person name="Lee S.S."/>
            <person name="Tanaka T."/>
            <person name="Numa H."/>
            <person name="Kim J."/>
            <person name="Kawahara Y."/>
            <person name="Wakimoto H."/>
            <person name="Yang C.C."/>
            <person name="Iwamoto M."/>
            <person name="Abe T."/>
            <person name="Yamada Y."/>
            <person name="Muto A."/>
            <person name="Inokuchi H."/>
            <person name="Ikemura T."/>
            <person name="Matsumoto T."/>
            <person name="Sasaki T."/>
            <person name="Itoh T."/>
        </authorList>
    </citation>
    <scope>NUCLEOTIDE SEQUENCE [LARGE SCALE GENOMIC DNA]</scope>
    <source>
        <strain evidence="3">cv. Nipponbare</strain>
    </source>
</reference>
<dbReference type="Proteomes" id="UP000059680">
    <property type="component" value="Chromosome 7"/>
</dbReference>
<dbReference type="PaxDb" id="39947-A0A0P0X515"/>
<name>A0A0P0X515_ORYSJ</name>
<gene>
    <name evidence="2" type="ordered locus">Os07g0421150</name>
    <name evidence="2" type="ORF">OSNPB_070421150</name>
</gene>
<dbReference type="EMBL" id="AP014963">
    <property type="protein sequence ID" value="BAT01188.1"/>
    <property type="molecule type" value="Genomic_DNA"/>
</dbReference>
<reference evidence="2 3" key="3">
    <citation type="journal article" date="2013" name="Rice">
        <title>Improvement of the Oryza sativa Nipponbare reference genome using next generation sequence and optical map data.</title>
        <authorList>
            <person name="Kawahara Y."/>
            <person name="de la Bastide M."/>
            <person name="Hamilton J.P."/>
            <person name="Kanamori H."/>
            <person name="McCombie W.R."/>
            <person name="Ouyang S."/>
            <person name="Schwartz D.C."/>
            <person name="Tanaka T."/>
            <person name="Wu J."/>
            <person name="Zhou S."/>
            <person name="Childs K.L."/>
            <person name="Davidson R.M."/>
            <person name="Lin H."/>
            <person name="Quesada-Ocampo L."/>
            <person name="Vaillancourt B."/>
            <person name="Sakai H."/>
            <person name="Lee S.S."/>
            <person name="Kim J."/>
            <person name="Numa H."/>
            <person name="Itoh T."/>
            <person name="Buell C.R."/>
            <person name="Matsumoto T."/>
        </authorList>
    </citation>
    <scope>NUCLEOTIDE SEQUENCE [LARGE SCALE GENOMIC DNA]</scope>
    <source>
        <strain evidence="3">cv. Nipponbare</strain>
    </source>
</reference>
<sequence>MVPVLLVADGTPMCILTRTFSDDLALELLPPPLPAAGPKLQPRPSASHTSSSSSEQPTRRPHRKLSSLCTTKG</sequence>
<dbReference type="InParanoid" id="A0A0P0X515"/>
<evidence type="ECO:0000256" key="1">
    <source>
        <dbReference type="SAM" id="MobiDB-lite"/>
    </source>
</evidence>
<dbReference type="AlphaFoldDB" id="A0A0P0X515"/>
<proteinExistence type="predicted"/>
<reference evidence="3" key="1">
    <citation type="journal article" date="2005" name="Nature">
        <title>The map-based sequence of the rice genome.</title>
        <authorList>
            <consortium name="International rice genome sequencing project (IRGSP)"/>
            <person name="Matsumoto T."/>
            <person name="Wu J."/>
            <person name="Kanamori H."/>
            <person name="Katayose Y."/>
            <person name="Fujisawa M."/>
            <person name="Namiki N."/>
            <person name="Mizuno H."/>
            <person name="Yamamoto K."/>
            <person name="Antonio B.A."/>
            <person name="Baba T."/>
            <person name="Sakata K."/>
            <person name="Nagamura Y."/>
            <person name="Aoki H."/>
            <person name="Arikawa K."/>
            <person name="Arita K."/>
            <person name="Bito T."/>
            <person name="Chiden Y."/>
            <person name="Fujitsuka N."/>
            <person name="Fukunaka R."/>
            <person name="Hamada M."/>
            <person name="Harada C."/>
            <person name="Hayashi A."/>
            <person name="Hijishita S."/>
            <person name="Honda M."/>
            <person name="Hosokawa S."/>
            <person name="Ichikawa Y."/>
            <person name="Idonuma A."/>
            <person name="Iijima M."/>
            <person name="Ikeda M."/>
            <person name="Ikeno M."/>
            <person name="Ito K."/>
            <person name="Ito S."/>
            <person name="Ito T."/>
            <person name="Ito Y."/>
            <person name="Ito Y."/>
            <person name="Iwabuchi A."/>
            <person name="Kamiya K."/>
            <person name="Karasawa W."/>
            <person name="Kurita K."/>
            <person name="Katagiri S."/>
            <person name="Kikuta A."/>
            <person name="Kobayashi H."/>
            <person name="Kobayashi N."/>
            <person name="Machita K."/>
            <person name="Maehara T."/>
            <person name="Masukawa M."/>
            <person name="Mizubayashi T."/>
            <person name="Mukai Y."/>
            <person name="Nagasaki H."/>
            <person name="Nagata Y."/>
            <person name="Naito S."/>
            <person name="Nakashima M."/>
            <person name="Nakama Y."/>
            <person name="Nakamichi Y."/>
            <person name="Nakamura M."/>
            <person name="Meguro A."/>
            <person name="Negishi M."/>
            <person name="Ohta I."/>
            <person name="Ohta T."/>
            <person name="Okamoto M."/>
            <person name="Ono N."/>
            <person name="Saji S."/>
            <person name="Sakaguchi M."/>
            <person name="Sakai K."/>
            <person name="Shibata M."/>
            <person name="Shimokawa T."/>
            <person name="Song J."/>
            <person name="Takazaki Y."/>
            <person name="Terasawa K."/>
            <person name="Tsugane M."/>
            <person name="Tsuji K."/>
            <person name="Ueda S."/>
            <person name="Waki K."/>
            <person name="Yamagata H."/>
            <person name="Yamamoto M."/>
            <person name="Yamamoto S."/>
            <person name="Yamane H."/>
            <person name="Yoshiki S."/>
            <person name="Yoshihara R."/>
            <person name="Yukawa K."/>
            <person name="Zhong H."/>
            <person name="Yano M."/>
            <person name="Yuan Q."/>
            <person name="Ouyang S."/>
            <person name="Liu J."/>
            <person name="Jones K.M."/>
            <person name="Gansberger K."/>
            <person name="Moffat K."/>
            <person name="Hill J."/>
            <person name="Bera J."/>
            <person name="Fadrosh D."/>
            <person name="Jin S."/>
            <person name="Johri S."/>
            <person name="Kim M."/>
            <person name="Overton L."/>
            <person name="Reardon M."/>
            <person name="Tsitrin T."/>
            <person name="Vuong H."/>
            <person name="Weaver B."/>
            <person name="Ciecko A."/>
            <person name="Tallon L."/>
            <person name="Jackson J."/>
            <person name="Pai G."/>
            <person name="Aken S.V."/>
            <person name="Utterback T."/>
            <person name="Reidmuller S."/>
            <person name="Feldblyum T."/>
            <person name="Hsiao J."/>
            <person name="Zismann V."/>
            <person name="Iobst S."/>
            <person name="de Vazeille A.R."/>
            <person name="Buell C.R."/>
            <person name="Ying K."/>
            <person name="Li Y."/>
            <person name="Lu T."/>
            <person name="Huang Y."/>
            <person name="Zhao Q."/>
            <person name="Feng Q."/>
            <person name="Zhang L."/>
            <person name="Zhu J."/>
            <person name="Weng Q."/>
            <person name="Mu J."/>
            <person name="Lu Y."/>
            <person name="Fan D."/>
            <person name="Liu Y."/>
            <person name="Guan J."/>
            <person name="Zhang Y."/>
            <person name="Yu S."/>
            <person name="Liu X."/>
            <person name="Zhang Y."/>
            <person name="Hong G."/>
            <person name="Han B."/>
            <person name="Choisne N."/>
            <person name="Demange N."/>
            <person name="Orjeda G."/>
            <person name="Samain S."/>
            <person name="Cattolico L."/>
            <person name="Pelletier E."/>
            <person name="Couloux A."/>
            <person name="Segurens B."/>
            <person name="Wincker P."/>
            <person name="D'Hont A."/>
            <person name="Scarpelli C."/>
            <person name="Weissenbach J."/>
            <person name="Salanoubat M."/>
            <person name="Quetier F."/>
            <person name="Yu Y."/>
            <person name="Kim H.R."/>
            <person name="Rambo T."/>
            <person name="Currie J."/>
            <person name="Collura K."/>
            <person name="Luo M."/>
            <person name="Yang T."/>
            <person name="Ammiraju J.S.S."/>
            <person name="Engler F."/>
            <person name="Soderlund C."/>
            <person name="Wing R.A."/>
            <person name="Palmer L.E."/>
            <person name="de la Bastide M."/>
            <person name="Spiegel L."/>
            <person name="Nascimento L."/>
            <person name="Zutavern T."/>
            <person name="O'Shaughnessy A."/>
            <person name="Dike S."/>
            <person name="Dedhia N."/>
            <person name="Preston R."/>
            <person name="Balija V."/>
            <person name="McCombie W.R."/>
            <person name="Chow T."/>
            <person name="Chen H."/>
            <person name="Chung M."/>
            <person name="Chen C."/>
            <person name="Shaw J."/>
            <person name="Wu H."/>
            <person name="Hsiao K."/>
            <person name="Chao Y."/>
            <person name="Chu M."/>
            <person name="Cheng C."/>
            <person name="Hour A."/>
            <person name="Lee P."/>
            <person name="Lin S."/>
            <person name="Lin Y."/>
            <person name="Liou J."/>
            <person name="Liu S."/>
            <person name="Hsing Y."/>
            <person name="Raghuvanshi S."/>
            <person name="Mohanty A."/>
            <person name="Bharti A.K."/>
            <person name="Gaur A."/>
            <person name="Gupta V."/>
            <person name="Kumar D."/>
            <person name="Ravi V."/>
            <person name="Vij S."/>
            <person name="Kapur A."/>
            <person name="Khurana P."/>
            <person name="Khurana P."/>
            <person name="Khurana J.P."/>
            <person name="Tyagi A.K."/>
            <person name="Gaikwad K."/>
            <person name="Singh A."/>
            <person name="Dalal V."/>
            <person name="Srivastava S."/>
            <person name="Dixit A."/>
            <person name="Pal A.K."/>
            <person name="Ghazi I.A."/>
            <person name="Yadav M."/>
            <person name="Pandit A."/>
            <person name="Bhargava A."/>
            <person name="Sureshbabu K."/>
            <person name="Batra K."/>
            <person name="Sharma T.R."/>
            <person name="Mohapatra T."/>
            <person name="Singh N.K."/>
            <person name="Messing J."/>
            <person name="Nelson A.B."/>
            <person name="Fuks G."/>
            <person name="Kavchok S."/>
            <person name="Keizer G."/>
            <person name="Linton E."/>
            <person name="Llaca V."/>
            <person name="Song R."/>
            <person name="Tanyolac B."/>
            <person name="Young S."/>
            <person name="Ho-Il K."/>
            <person name="Hahn J.H."/>
            <person name="Sangsakoo G."/>
            <person name="Vanavichit A."/>
            <person name="de Mattos Luiz.A.T."/>
            <person name="Zimmer P.D."/>
            <person name="Malone G."/>
            <person name="Dellagostin O."/>
            <person name="de Oliveira A.C."/>
            <person name="Bevan M."/>
            <person name="Bancroft I."/>
            <person name="Minx P."/>
            <person name="Cordum H."/>
            <person name="Wilson R."/>
            <person name="Cheng Z."/>
            <person name="Jin W."/>
            <person name="Jiang J."/>
            <person name="Leong S.A."/>
            <person name="Iwama H."/>
            <person name="Gojobori T."/>
            <person name="Itoh T."/>
            <person name="Niimura Y."/>
            <person name="Fujii Y."/>
            <person name="Habara T."/>
            <person name="Sakai H."/>
            <person name="Sato Y."/>
            <person name="Wilson G."/>
            <person name="Kumar K."/>
            <person name="McCouch S."/>
            <person name="Juretic N."/>
            <person name="Hoen D."/>
            <person name="Wright S."/>
            <person name="Bruskiewich R."/>
            <person name="Bureau T."/>
            <person name="Miyao A."/>
            <person name="Hirochika H."/>
            <person name="Nishikawa T."/>
            <person name="Kadowaki K."/>
            <person name="Sugiura M."/>
            <person name="Burr B."/>
            <person name="Sasaki T."/>
        </authorList>
    </citation>
    <scope>NUCLEOTIDE SEQUENCE [LARGE SCALE GENOMIC DNA]</scope>
    <source>
        <strain evidence="3">cv. Nipponbare</strain>
    </source>
</reference>
<organism evidence="2 3">
    <name type="scientific">Oryza sativa subsp. japonica</name>
    <name type="common">Rice</name>
    <dbReference type="NCBI Taxonomy" id="39947"/>
    <lineage>
        <taxon>Eukaryota</taxon>
        <taxon>Viridiplantae</taxon>
        <taxon>Streptophyta</taxon>
        <taxon>Embryophyta</taxon>
        <taxon>Tracheophyta</taxon>
        <taxon>Spermatophyta</taxon>
        <taxon>Magnoliopsida</taxon>
        <taxon>Liliopsida</taxon>
        <taxon>Poales</taxon>
        <taxon>Poaceae</taxon>
        <taxon>BOP clade</taxon>
        <taxon>Oryzoideae</taxon>
        <taxon>Oryzeae</taxon>
        <taxon>Oryzinae</taxon>
        <taxon>Oryza</taxon>
        <taxon>Oryza sativa</taxon>
    </lineage>
</organism>
<protein>
    <submittedName>
        <fullName evidence="2">Os07g0421150 protein</fullName>
    </submittedName>
</protein>
<evidence type="ECO:0000313" key="3">
    <source>
        <dbReference type="Proteomes" id="UP000059680"/>
    </source>
</evidence>
<feature type="region of interest" description="Disordered" evidence="1">
    <location>
        <begin position="30"/>
        <end position="73"/>
    </location>
</feature>
<feature type="compositionally biased region" description="Low complexity" evidence="1">
    <location>
        <begin position="36"/>
        <end position="54"/>
    </location>
</feature>
<evidence type="ECO:0000313" key="2">
    <source>
        <dbReference type="EMBL" id="BAT01188.1"/>
    </source>
</evidence>
<keyword evidence="3" id="KW-1185">Reference proteome</keyword>